<dbReference type="EMBL" id="JADZLT010000050">
    <property type="protein sequence ID" value="MBH0238247.1"/>
    <property type="molecule type" value="Genomic_DNA"/>
</dbReference>
<protein>
    <submittedName>
        <fullName evidence="2">Uncharacterized protein</fullName>
    </submittedName>
</protein>
<evidence type="ECO:0000313" key="3">
    <source>
        <dbReference type="Proteomes" id="UP000631694"/>
    </source>
</evidence>
<feature type="signal peptide" evidence="1">
    <location>
        <begin position="1"/>
        <end position="22"/>
    </location>
</feature>
<organism evidence="2 3">
    <name type="scientific">Methylobrevis albus</name>
    <dbReference type="NCBI Taxonomy" id="2793297"/>
    <lineage>
        <taxon>Bacteria</taxon>
        <taxon>Pseudomonadati</taxon>
        <taxon>Pseudomonadota</taxon>
        <taxon>Alphaproteobacteria</taxon>
        <taxon>Hyphomicrobiales</taxon>
        <taxon>Pleomorphomonadaceae</taxon>
        <taxon>Methylobrevis</taxon>
    </lineage>
</organism>
<keyword evidence="1" id="KW-0732">Signal</keyword>
<evidence type="ECO:0000256" key="1">
    <source>
        <dbReference type="SAM" id="SignalP"/>
    </source>
</evidence>
<reference evidence="2" key="1">
    <citation type="submission" date="2020-12" db="EMBL/GenBank/DDBJ databases">
        <title>Methylobrevis albus sp. nov., isolated from fresh water lack sediment.</title>
        <authorList>
            <person name="Zou Q."/>
        </authorList>
    </citation>
    <scope>NUCLEOTIDE SEQUENCE</scope>
    <source>
        <strain evidence="2">L22</strain>
    </source>
</reference>
<name>A0A931I0T9_9HYPH</name>
<gene>
    <name evidence="2" type="ORF">I5731_10465</name>
</gene>
<feature type="chain" id="PRO_5038002211" evidence="1">
    <location>
        <begin position="23"/>
        <end position="140"/>
    </location>
</feature>
<sequence>MKYRWLAALAAAAMWPAAPAVAETRVQVTGELVDTWCAVTGIMFAYGTAHHQCAVWCAVGGIPVSIRDADGNFYMVLRLGDDDVSVANPKLVTIQSHQVTVDGELLERDGVKYLLVDAVADDKGIVNLTHDENGIVPFGE</sequence>
<dbReference type="Proteomes" id="UP000631694">
    <property type="component" value="Unassembled WGS sequence"/>
</dbReference>
<dbReference type="AlphaFoldDB" id="A0A931I0T9"/>
<proteinExistence type="predicted"/>
<keyword evidence="3" id="KW-1185">Reference proteome</keyword>
<dbReference type="RefSeq" id="WP_197311333.1">
    <property type="nucleotide sequence ID" value="NZ_JADZLT010000050.1"/>
</dbReference>
<evidence type="ECO:0000313" key="2">
    <source>
        <dbReference type="EMBL" id="MBH0238247.1"/>
    </source>
</evidence>
<comment type="caution">
    <text evidence="2">The sequence shown here is derived from an EMBL/GenBank/DDBJ whole genome shotgun (WGS) entry which is preliminary data.</text>
</comment>
<accession>A0A931I0T9</accession>